<proteinExistence type="predicted"/>
<name>A0A8H3BZ75_9AGAM</name>
<dbReference type="AlphaFoldDB" id="A0A8H3BZ75"/>
<organism evidence="1 2">
    <name type="scientific">Rhizoctonia solani</name>
    <dbReference type="NCBI Taxonomy" id="456999"/>
    <lineage>
        <taxon>Eukaryota</taxon>
        <taxon>Fungi</taxon>
        <taxon>Dikarya</taxon>
        <taxon>Basidiomycota</taxon>
        <taxon>Agaricomycotina</taxon>
        <taxon>Agaricomycetes</taxon>
        <taxon>Cantharellales</taxon>
        <taxon>Ceratobasidiaceae</taxon>
        <taxon>Rhizoctonia</taxon>
    </lineage>
</organism>
<gene>
    <name evidence="1" type="ORF">RDB_LOCUS107284</name>
</gene>
<accession>A0A8H3BZ75</accession>
<comment type="caution">
    <text evidence="1">The sequence shown here is derived from an EMBL/GenBank/DDBJ whole genome shotgun (WGS) entry which is preliminary data.</text>
</comment>
<evidence type="ECO:0000313" key="2">
    <source>
        <dbReference type="Proteomes" id="UP000663888"/>
    </source>
</evidence>
<dbReference type="EMBL" id="CAJMWX010001147">
    <property type="protein sequence ID" value="CAE6470979.1"/>
    <property type="molecule type" value="Genomic_DNA"/>
</dbReference>
<protein>
    <submittedName>
        <fullName evidence="1">Uncharacterized protein</fullName>
    </submittedName>
</protein>
<dbReference type="Proteomes" id="UP000663888">
    <property type="component" value="Unassembled WGS sequence"/>
</dbReference>
<evidence type="ECO:0000313" key="1">
    <source>
        <dbReference type="EMBL" id="CAE6470979.1"/>
    </source>
</evidence>
<reference evidence="1" key="1">
    <citation type="submission" date="2021-01" db="EMBL/GenBank/DDBJ databases">
        <authorList>
            <person name="Kaushik A."/>
        </authorList>
    </citation>
    <scope>NUCLEOTIDE SEQUENCE</scope>
    <source>
        <strain evidence="1">AG4-R118</strain>
    </source>
</reference>
<sequence>MHTNSDFLEATEAWVGPVEIPQINSYDFDNPSGRHTESPHIKLQFGELRLIGIANMQTTLLLLRATVWRLYPAFDFHREEQLPYFTHVPESSAEGILHGLIDSVVPEKPDADSEPLETRLQTLKEAITTTLQENSLEGMLHASYQVSSIASDCWRQIITLAHGRLLKREKKTKEEGELLDALRGWLEKRASATINTTAHHFWVECWSQPDYLVFGWQHNSTENLDGLGSASDFLAALIGVAKSHRTKHRVYGLQDRLAFHVGYYLLSQGQNPFNSYECRTLGTVGFRKDSQTYLSLTDPGPGHVFGTTGRESWTEGATVHVEHLERPAGTTRAQIESYRIPSVLEFARVCLHTGYAAPNSCYIGRPLQDSGDLKYDFIKVVDTVASACSSMFQLGSAECKIAMSSLKASDMIAYMRALQGHTLKNYRQCFSAAFNLNTPLVDDIQGRYFSKPMDIALRAIELTVLGGFDKVTWDGASDSYPSVPLLQLPGDVKIGGLLNLLQAKELVHRAHSVGLLTYFSAGFKLDHIQVAVYSGVDGIGIGGAQVLRTMDPKTGMHGEYLEWRIDELIAKRNEAAQDTFGKAASLLARLDQMYYEGSLNSAELQIRNDLYETLATKQPAEKDILDLLTKESNVETVQAVLDIKGDLDEPWTALANRLMNRRHGKPSLLEECQGNQGDWSTFESILKRFLDRRAAGSGSSTNRGNTSTIEGDIHSFSMSPHWKRLNANYREWLKENAQKPENNEVVVEHYRGELDLNIKATPFENSDSPALADLKKHFKAYEVE</sequence>